<name>W5TU66_9NOCA</name>
<dbReference type="OrthoDB" id="4564150at2"/>
<gene>
    <name evidence="1" type="ORF">NONO_c59700</name>
</gene>
<dbReference type="AlphaFoldDB" id="W5TU66"/>
<dbReference type="PATRIC" id="fig|1415166.3.peg.6148"/>
<evidence type="ECO:0000313" key="1">
    <source>
        <dbReference type="EMBL" id="AHH20746.1"/>
    </source>
</evidence>
<organism evidence="1 2">
    <name type="scientific">Nocardia nova SH22a</name>
    <dbReference type="NCBI Taxonomy" id="1415166"/>
    <lineage>
        <taxon>Bacteria</taxon>
        <taxon>Bacillati</taxon>
        <taxon>Actinomycetota</taxon>
        <taxon>Actinomycetes</taxon>
        <taxon>Mycobacteriales</taxon>
        <taxon>Nocardiaceae</taxon>
        <taxon>Nocardia</taxon>
    </lineage>
</organism>
<protein>
    <submittedName>
        <fullName evidence="1">Uncharacterized protein</fullName>
    </submittedName>
</protein>
<reference evidence="1 2" key="1">
    <citation type="journal article" date="2014" name="Appl. Environ. Microbiol.">
        <title>Insights into the Microbial Degradation of Rubber and Gutta-Percha by Analysis of the Complete Genome of Nocardia nova SH22a.</title>
        <authorList>
            <person name="Luo Q."/>
            <person name="Hiessl S."/>
            <person name="Poehlein A."/>
            <person name="Daniel R."/>
            <person name="Steinbuchel A."/>
        </authorList>
    </citation>
    <scope>NUCLEOTIDE SEQUENCE [LARGE SCALE GENOMIC DNA]</scope>
    <source>
        <strain evidence="1">SH22a</strain>
    </source>
</reference>
<dbReference type="RefSeq" id="WP_148306995.1">
    <property type="nucleotide sequence ID" value="NZ_CP006850.1"/>
</dbReference>
<accession>W5TU66</accession>
<keyword evidence="2" id="KW-1185">Reference proteome</keyword>
<sequence>MISASPAQIDIWRERHRFCGDTPSDMSLDEARFILNEHSGHGPACSQFLAALERGSAVMQ</sequence>
<dbReference type="EMBL" id="CP006850">
    <property type="protein sequence ID" value="AHH20746.1"/>
    <property type="molecule type" value="Genomic_DNA"/>
</dbReference>
<dbReference type="STRING" id="1415166.NONO_c59700"/>
<dbReference type="KEGG" id="nno:NONO_c59700"/>
<dbReference type="Proteomes" id="UP000019150">
    <property type="component" value="Chromosome"/>
</dbReference>
<proteinExistence type="predicted"/>
<dbReference type="HOGENOM" id="CLU_2936979_0_0_11"/>
<evidence type="ECO:0000313" key="2">
    <source>
        <dbReference type="Proteomes" id="UP000019150"/>
    </source>
</evidence>